<feature type="compositionally biased region" description="Basic residues" evidence="1">
    <location>
        <begin position="158"/>
        <end position="168"/>
    </location>
</feature>
<gene>
    <name evidence="2" type="ORF">IWX46DRAFT_589676</name>
</gene>
<dbReference type="Proteomes" id="UP001365128">
    <property type="component" value="Unassembled WGS sequence"/>
</dbReference>
<accession>A0ABR1MNY4</accession>
<name>A0ABR1MNY4_9PEZI</name>
<keyword evidence="3" id="KW-1185">Reference proteome</keyword>
<dbReference type="EMBL" id="JBBPDW010000003">
    <property type="protein sequence ID" value="KAK7554785.1"/>
    <property type="molecule type" value="Genomic_DNA"/>
</dbReference>
<reference evidence="2 3" key="1">
    <citation type="submission" date="2024-04" db="EMBL/GenBank/DDBJ databases">
        <title>Phyllosticta paracitricarpa is synonymous to the EU quarantine fungus P. citricarpa based on phylogenomic analyses.</title>
        <authorList>
            <consortium name="Lawrence Berkeley National Laboratory"/>
            <person name="Van Ingen-Buijs V.A."/>
            <person name="Van Westerhoven A.C."/>
            <person name="Haridas S."/>
            <person name="Skiadas P."/>
            <person name="Martin F."/>
            <person name="Groenewald J.Z."/>
            <person name="Crous P.W."/>
            <person name="Seidl M.F."/>
        </authorList>
    </citation>
    <scope>NUCLEOTIDE SEQUENCE [LARGE SCALE GENOMIC DNA]</scope>
    <source>
        <strain evidence="2 3">CBS 122670</strain>
    </source>
</reference>
<evidence type="ECO:0000313" key="3">
    <source>
        <dbReference type="Proteomes" id="UP001365128"/>
    </source>
</evidence>
<proteinExistence type="predicted"/>
<evidence type="ECO:0000256" key="1">
    <source>
        <dbReference type="SAM" id="MobiDB-lite"/>
    </source>
</evidence>
<organism evidence="2 3">
    <name type="scientific">Phyllosticta citricarpa</name>
    <dbReference type="NCBI Taxonomy" id="55181"/>
    <lineage>
        <taxon>Eukaryota</taxon>
        <taxon>Fungi</taxon>
        <taxon>Dikarya</taxon>
        <taxon>Ascomycota</taxon>
        <taxon>Pezizomycotina</taxon>
        <taxon>Dothideomycetes</taxon>
        <taxon>Dothideomycetes incertae sedis</taxon>
        <taxon>Botryosphaeriales</taxon>
        <taxon>Phyllostictaceae</taxon>
        <taxon>Phyllosticta</taxon>
    </lineage>
</organism>
<evidence type="ECO:0000313" key="2">
    <source>
        <dbReference type="EMBL" id="KAK7554785.1"/>
    </source>
</evidence>
<comment type="caution">
    <text evidence="2">The sequence shown here is derived from an EMBL/GenBank/DDBJ whole genome shotgun (WGS) entry which is preliminary data.</text>
</comment>
<protein>
    <submittedName>
        <fullName evidence="2">Uncharacterized protein</fullName>
    </submittedName>
</protein>
<sequence>MDGPEMPSLPSHDPKMSGVSDEAACTASCHVPSHLRDLTSWATPALCCTPYITWATLAVLHVLPCPWRPSALRPPCILPASSPPPNSTCLGQSRVIHNHHPRQSPPRFRHSLVQFQLRDASPFWTLTLRLCLGNRETSRFPRAVRRCNSATQKSEHERKKKRKKKKRI</sequence>
<feature type="region of interest" description="Disordered" evidence="1">
    <location>
        <begin position="143"/>
        <end position="168"/>
    </location>
</feature>